<sequence>MQPSGNRIARGVVRALESQVVNTTRYMDRPERAMYVASNRGRRRVYERIAAHDPSGAAEAMFTHITEAWLVRRSAPGDPVRLDRWQAPPAAAQRCGMALGLASVARPALRRRMSADVVA</sequence>
<protein>
    <recommendedName>
        <fullName evidence="6">FCD domain-containing protein</fullName>
    </recommendedName>
</protein>
<dbReference type="Proteomes" id="UP001321542">
    <property type="component" value="Chromosome"/>
</dbReference>
<proteinExistence type="predicted"/>
<name>A0ABM7F1Q5_9ACTN</name>
<dbReference type="InterPro" id="IPR008920">
    <property type="entry name" value="TF_FadR/GntR_C"/>
</dbReference>
<organism evidence="4 5">
    <name type="scientific">Streptomyces graminofaciens</name>
    <dbReference type="NCBI Taxonomy" id="68212"/>
    <lineage>
        <taxon>Bacteria</taxon>
        <taxon>Bacillati</taxon>
        <taxon>Actinomycetota</taxon>
        <taxon>Actinomycetes</taxon>
        <taxon>Kitasatosporales</taxon>
        <taxon>Streptomycetaceae</taxon>
        <taxon>Streptomyces</taxon>
    </lineage>
</organism>
<keyword evidence="1" id="KW-0805">Transcription regulation</keyword>
<evidence type="ECO:0000313" key="5">
    <source>
        <dbReference type="Proteomes" id="UP001321542"/>
    </source>
</evidence>
<gene>
    <name evidence="4" type="ORF">SGFS_009400</name>
</gene>
<keyword evidence="5" id="KW-1185">Reference proteome</keyword>
<keyword evidence="3" id="KW-0804">Transcription</keyword>
<dbReference type="SUPFAM" id="SSF48008">
    <property type="entry name" value="GntR ligand-binding domain-like"/>
    <property type="match status" value="1"/>
</dbReference>
<evidence type="ECO:0000256" key="2">
    <source>
        <dbReference type="ARBA" id="ARBA00023125"/>
    </source>
</evidence>
<evidence type="ECO:0000313" key="4">
    <source>
        <dbReference type="EMBL" id="BBC29646.1"/>
    </source>
</evidence>
<reference evidence="4 5" key="2">
    <citation type="journal article" date="2023" name="ChemBioChem">
        <title>Acyltransferase Domain Exchange between Two Independent Type I Polyketide Synthases in the Same Producer Strain of Macrolide Antibiotics.</title>
        <authorList>
            <person name="Kudo F."/>
            <person name="Kishikawa K."/>
            <person name="Tsuboi K."/>
            <person name="Kido T."/>
            <person name="Usui T."/>
            <person name="Hashimoto J."/>
            <person name="Shin-Ya K."/>
            <person name="Miyanaga A."/>
            <person name="Eguchi T."/>
        </authorList>
    </citation>
    <scope>NUCLEOTIDE SEQUENCE [LARGE SCALE GENOMIC DNA]</scope>
    <source>
        <strain evidence="4 5">A-8890</strain>
    </source>
</reference>
<accession>A0ABM7F1Q5</accession>
<evidence type="ECO:0000256" key="3">
    <source>
        <dbReference type="ARBA" id="ARBA00023163"/>
    </source>
</evidence>
<keyword evidence="2" id="KW-0238">DNA-binding</keyword>
<evidence type="ECO:0008006" key="6">
    <source>
        <dbReference type="Google" id="ProtNLM"/>
    </source>
</evidence>
<evidence type="ECO:0000256" key="1">
    <source>
        <dbReference type="ARBA" id="ARBA00023015"/>
    </source>
</evidence>
<reference evidence="4 5" key="1">
    <citation type="journal article" date="2010" name="ChemBioChem">
        <title>Cloning and characterization of the biosynthetic gene cluster of 16-membered macrolide antibiotic FD-891: involvement of a dual functional cytochrome P450 monooxygenase catalyzing epoxidation and hydroxylation.</title>
        <authorList>
            <person name="Kudo F."/>
            <person name="Motegi A."/>
            <person name="Mizoue K."/>
            <person name="Eguchi T."/>
        </authorList>
    </citation>
    <scope>NUCLEOTIDE SEQUENCE [LARGE SCALE GENOMIC DNA]</scope>
    <source>
        <strain evidence="4 5">A-8890</strain>
    </source>
</reference>
<dbReference type="Gene3D" id="1.20.120.530">
    <property type="entry name" value="GntR ligand-binding domain-like"/>
    <property type="match status" value="1"/>
</dbReference>
<dbReference type="EMBL" id="AP018448">
    <property type="protein sequence ID" value="BBC29646.1"/>
    <property type="molecule type" value="Genomic_DNA"/>
</dbReference>